<accession>A0A225DQ57</accession>
<name>A0A225DQ57_9BACT</name>
<dbReference type="AlphaFoldDB" id="A0A225DQ57"/>
<sequence>MTKVNTKDDVPVGSIVEFTKDKKAKITVKANGKEETTNVDYTLEGNKLTLHHGAGPKGGKQATITKLSEKEMVLEADKMETLELRRKE</sequence>
<protein>
    <recommendedName>
        <fullName evidence="1">Lipocalin-like domain-containing protein</fullName>
    </recommendedName>
</protein>
<organism evidence="2 3">
    <name type="scientific">Fimbriiglobus ruber</name>
    <dbReference type="NCBI Taxonomy" id="1908690"/>
    <lineage>
        <taxon>Bacteria</taxon>
        <taxon>Pseudomonadati</taxon>
        <taxon>Planctomycetota</taxon>
        <taxon>Planctomycetia</taxon>
        <taxon>Gemmatales</taxon>
        <taxon>Gemmataceae</taxon>
        <taxon>Fimbriiglobus</taxon>
    </lineage>
</organism>
<dbReference type="Proteomes" id="UP000214646">
    <property type="component" value="Unassembled WGS sequence"/>
</dbReference>
<dbReference type="InterPro" id="IPR024311">
    <property type="entry name" value="Lipocalin-like"/>
</dbReference>
<evidence type="ECO:0000313" key="3">
    <source>
        <dbReference type="Proteomes" id="UP000214646"/>
    </source>
</evidence>
<dbReference type="Pfam" id="PF13648">
    <property type="entry name" value="Lipocalin_4"/>
    <property type="match status" value="1"/>
</dbReference>
<feature type="domain" description="Lipocalin-like" evidence="1">
    <location>
        <begin position="12"/>
        <end position="74"/>
    </location>
</feature>
<proteinExistence type="predicted"/>
<dbReference type="EMBL" id="NIDE01000004">
    <property type="protein sequence ID" value="OWK43401.1"/>
    <property type="molecule type" value="Genomic_DNA"/>
</dbReference>
<gene>
    <name evidence="2" type="ORF">FRUB_03000</name>
</gene>
<reference evidence="3" key="1">
    <citation type="submission" date="2017-06" db="EMBL/GenBank/DDBJ databases">
        <title>Genome analysis of Fimbriiglobus ruber SP5, the first member of the order Planctomycetales with confirmed chitinolytic capability.</title>
        <authorList>
            <person name="Ravin N.V."/>
            <person name="Rakitin A.L."/>
            <person name="Ivanova A.A."/>
            <person name="Beletsky A.V."/>
            <person name="Kulichevskaya I.S."/>
            <person name="Mardanov A.V."/>
            <person name="Dedysh S.N."/>
        </authorList>
    </citation>
    <scope>NUCLEOTIDE SEQUENCE [LARGE SCALE GENOMIC DNA]</scope>
    <source>
        <strain evidence="3">SP5</strain>
    </source>
</reference>
<evidence type="ECO:0000259" key="1">
    <source>
        <dbReference type="Pfam" id="PF13648"/>
    </source>
</evidence>
<evidence type="ECO:0000313" key="2">
    <source>
        <dbReference type="EMBL" id="OWK43401.1"/>
    </source>
</evidence>
<comment type="caution">
    <text evidence="2">The sequence shown here is derived from an EMBL/GenBank/DDBJ whole genome shotgun (WGS) entry which is preliminary data.</text>
</comment>
<keyword evidence="3" id="KW-1185">Reference proteome</keyword>